<dbReference type="AlphaFoldDB" id="W5TRJ8"/>
<dbReference type="PATRIC" id="fig|1415166.3.peg.7432"/>
<evidence type="ECO:0000256" key="4">
    <source>
        <dbReference type="ARBA" id="ARBA00023136"/>
    </source>
</evidence>
<evidence type="ECO:0000256" key="2">
    <source>
        <dbReference type="ARBA" id="ARBA00022692"/>
    </source>
</evidence>
<protein>
    <submittedName>
        <fullName evidence="7">Putative membrane protein</fullName>
    </submittedName>
</protein>
<feature type="transmembrane region" description="Helical" evidence="5">
    <location>
        <begin position="174"/>
        <end position="193"/>
    </location>
</feature>
<evidence type="ECO:0000313" key="8">
    <source>
        <dbReference type="Proteomes" id="UP000019150"/>
    </source>
</evidence>
<evidence type="ECO:0000256" key="5">
    <source>
        <dbReference type="SAM" id="Phobius"/>
    </source>
</evidence>
<comment type="subcellular location">
    <subcellularLocation>
        <location evidence="1">Membrane</location>
        <topology evidence="1">Multi-pass membrane protein</topology>
    </subcellularLocation>
</comment>
<gene>
    <name evidence="7" type="ORF">NONO_c72430</name>
</gene>
<feature type="domain" description="Integral membrane bound transporter" evidence="6">
    <location>
        <begin position="61"/>
        <end position="184"/>
    </location>
</feature>
<accession>W5TRJ8</accession>
<dbReference type="eggNOG" id="COG2272">
    <property type="taxonomic scope" value="Bacteria"/>
</dbReference>
<dbReference type="GO" id="GO:0016020">
    <property type="term" value="C:membrane"/>
    <property type="evidence" value="ECO:0007669"/>
    <property type="project" value="UniProtKB-SubCell"/>
</dbReference>
<proteinExistence type="predicted"/>
<sequence>MRSPRGRRTRSGLNLTGSERFTTAVAYDAVRDTGKQRMRDGWTRLRRSALPIVQCAVGAALSWFIAHRVVGHPQPFFAPMAAVISIGVSFGARLRRSVELVCGVAVGIGIGDFFIGRVGTGPWQIALVVAVAMGTAVFLDKGAVIPMQAASSAVLVATLMPPHTGGGLNRMVDALVGGLVGIVVVAVIPLHPVRRARQQAADILAVVGAALSGCADGLLEQDAEKVRAALQSVRGTQPQIDGLRNAVEGGREVSRISPLYWNSRPRLEVLRDAIEPLDNAVRNTRVLLRRALTLVRDDEILDPRMVAEVEELGQAVDVVRRYVLAEPGREPDAADATRVLRRVAKGATKDLVEGAGLSSHVVFAQLRSIVVDLMQVCGVKRLSAIALLPPTVRNPYVAPRD</sequence>
<evidence type="ECO:0000313" key="7">
    <source>
        <dbReference type="EMBL" id="AHH22000.1"/>
    </source>
</evidence>
<evidence type="ECO:0000256" key="1">
    <source>
        <dbReference type="ARBA" id="ARBA00004141"/>
    </source>
</evidence>
<evidence type="ECO:0000259" key="6">
    <source>
        <dbReference type="Pfam" id="PF13515"/>
    </source>
</evidence>
<dbReference type="HOGENOM" id="CLU_046662_1_0_11"/>
<dbReference type="Proteomes" id="UP000019150">
    <property type="component" value="Chromosome"/>
</dbReference>
<keyword evidence="8" id="KW-1185">Reference proteome</keyword>
<evidence type="ECO:0000256" key="3">
    <source>
        <dbReference type="ARBA" id="ARBA00022989"/>
    </source>
</evidence>
<name>W5TRJ8_9NOCA</name>
<dbReference type="EMBL" id="CP006850">
    <property type="protein sequence ID" value="AHH22000.1"/>
    <property type="molecule type" value="Genomic_DNA"/>
</dbReference>
<feature type="transmembrane region" description="Helical" evidence="5">
    <location>
        <begin position="121"/>
        <end position="139"/>
    </location>
</feature>
<feature type="transmembrane region" description="Helical" evidence="5">
    <location>
        <begin position="48"/>
        <end position="66"/>
    </location>
</feature>
<keyword evidence="2 5" id="KW-0812">Transmembrane</keyword>
<dbReference type="Pfam" id="PF13515">
    <property type="entry name" value="FUSC_2"/>
    <property type="match status" value="1"/>
</dbReference>
<keyword evidence="3 5" id="KW-1133">Transmembrane helix</keyword>
<feature type="transmembrane region" description="Helical" evidence="5">
    <location>
        <begin position="98"/>
        <end position="115"/>
    </location>
</feature>
<organism evidence="7 8">
    <name type="scientific">Nocardia nova SH22a</name>
    <dbReference type="NCBI Taxonomy" id="1415166"/>
    <lineage>
        <taxon>Bacteria</taxon>
        <taxon>Bacillati</taxon>
        <taxon>Actinomycetota</taxon>
        <taxon>Actinomycetes</taxon>
        <taxon>Mycobacteriales</taxon>
        <taxon>Nocardiaceae</taxon>
        <taxon>Nocardia</taxon>
    </lineage>
</organism>
<dbReference type="InterPro" id="IPR049453">
    <property type="entry name" value="Memb_transporter_dom"/>
</dbReference>
<reference evidence="7 8" key="1">
    <citation type="journal article" date="2014" name="Appl. Environ. Microbiol.">
        <title>Insights into the Microbial Degradation of Rubber and Gutta-Percha by Analysis of the Complete Genome of Nocardia nova SH22a.</title>
        <authorList>
            <person name="Luo Q."/>
            <person name="Hiessl S."/>
            <person name="Poehlein A."/>
            <person name="Daniel R."/>
            <person name="Steinbuchel A."/>
        </authorList>
    </citation>
    <scope>NUCLEOTIDE SEQUENCE [LARGE SCALE GENOMIC DNA]</scope>
    <source>
        <strain evidence="7">SH22a</strain>
    </source>
</reference>
<keyword evidence="4 5" id="KW-0472">Membrane</keyword>
<dbReference type="KEGG" id="nno:NONO_c72430"/>
<dbReference type="STRING" id="1415166.NONO_c72430"/>
<feature type="transmembrane region" description="Helical" evidence="5">
    <location>
        <begin position="72"/>
        <end position="91"/>
    </location>
</feature>